<dbReference type="PANTHER" id="PTHR19211">
    <property type="entry name" value="ATP-BINDING TRANSPORT PROTEIN-RELATED"/>
    <property type="match status" value="1"/>
</dbReference>
<feature type="region of interest" description="Disordered" evidence="5">
    <location>
        <begin position="356"/>
        <end position="379"/>
    </location>
</feature>
<evidence type="ECO:0000256" key="3">
    <source>
        <dbReference type="ARBA" id="ARBA00022840"/>
    </source>
</evidence>
<reference evidence="7 8" key="1">
    <citation type="submission" date="2020-07" db="EMBL/GenBank/DDBJ databases">
        <title>MOT database genomes.</title>
        <authorList>
            <person name="Joseph S."/>
            <person name="Aduse-Opoku J."/>
            <person name="Hashim A."/>
            <person name="Wade W."/>
            <person name="Curtis M."/>
        </authorList>
    </citation>
    <scope>NUCLEOTIDE SEQUENCE [LARGE SCALE GENOMIC DNA]</scope>
    <source>
        <strain evidence="7 8">DSM 100099</strain>
    </source>
</reference>
<dbReference type="Pfam" id="PF00005">
    <property type="entry name" value="ABC_tran"/>
    <property type="match status" value="2"/>
</dbReference>
<dbReference type="PROSITE" id="PS00211">
    <property type="entry name" value="ABC_TRANSPORTER_1"/>
    <property type="match status" value="1"/>
</dbReference>
<dbReference type="InterPro" id="IPR003439">
    <property type="entry name" value="ABC_transporter-like_ATP-bd"/>
</dbReference>
<dbReference type="EMBL" id="JACBYE010000001">
    <property type="protein sequence ID" value="NYS92077.1"/>
    <property type="molecule type" value="Genomic_DNA"/>
</dbReference>
<dbReference type="InterPro" id="IPR050611">
    <property type="entry name" value="ABCF"/>
</dbReference>
<name>A0A853EP59_9MICO</name>
<feature type="region of interest" description="Disordered" evidence="5">
    <location>
        <begin position="144"/>
        <end position="183"/>
    </location>
</feature>
<dbReference type="Gene3D" id="3.40.50.300">
    <property type="entry name" value="P-loop containing nucleotide triphosphate hydrolases"/>
    <property type="match status" value="2"/>
</dbReference>
<evidence type="ECO:0000256" key="1">
    <source>
        <dbReference type="ARBA" id="ARBA00022737"/>
    </source>
</evidence>
<keyword evidence="4" id="KW-0175">Coiled coil</keyword>
<comment type="caution">
    <text evidence="7">The sequence shown here is derived from an EMBL/GenBank/DDBJ whole genome shotgun (WGS) entry which is preliminary data.</text>
</comment>
<dbReference type="AlphaFoldDB" id="A0A853EP59"/>
<dbReference type="PANTHER" id="PTHR19211:SF14">
    <property type="entry name" value="ATP-BINDING CASSETTE SUB-FAMILY F MEMBER 1"/>
    <property type="match status" value="1"/>
</dbReference>
<dbReference type="InterPro" id="IPR027417">
    <property type="entry name" value="P-loop_NTPase"/>
</dbReference>
<feature type="compositionally biased region" description="Low complexity" evidence="5">
    <location>
        <begin position="153"/>
        <end position="168"/>
    </location>
</feature>
<dbReference type="PROSITE" id="PS50893">
    <property type="entry name" value="ABC_TRANSPORTER_2"/>
    <property type="match status" value="2"/>
</dbReference>
<dbReference type="InterPro" id="IPR003593">
    <property type="entry name" value="AAA+_ATPase"/>
</dbReference>
<proteinExistence type="predicted"/>
<evidence type="ECO:0000313" key="8">
    <source>
        <dbReference type="Proteomes" id="UP000561011"/>
    </source>
</evidence>
<keyword evidence="3 7" id="KW-0067">ATP-binding</keyword>
<feature type="coiled-coil region" evidence="4">
    <location>
        <begin position="325"/>
        <end position="352"/>
    </location>
</feature>
<feature type="domain" description="ABC transporter" evidence="6">
    <location>
        <begin position="425"/>
        <end position="607"/>
    </location>
</feature>
<sequence length="607" mass="64166">MTHQHSTPSPQHDLIAAADAAALSEGEPGAVALRALDVTFAYGDRTVLDGVDLDVPPGHRVGLVGENGVGKSTLLRLLAGQQEPDRGSVVRPDDLGFLHQETPYPLTATVEQVVADALAEVRAVEADLASAAAALAALPSVDAEISTDDTGDSDSAAGIDGAGDTASTESTDGTASTTDAEARTLAREAREQAEAAYATALARSDAAEVWDADRRAEITLAGLGIEHVRGRTVAQMSGGERTRLGLAALLIRQPAALLLDEPTNHLDDDAARFLASAVAAIPGAVVLASHDRDFLDEVCTEIFDLDPTAEGTSGTLYGGAYSEYRKAKRDERAAWERQYAQEQEELADLRESIGTTARKVSHSRDATDNNKMAYGRRGDRVQSQVSRRVRNVQQRIDTLSAAQVRRPPRPLVFSPSSYGMAAEGGRGVVMSLRDVVVPGRLEIASLDLTAGTKLLVTGPNGSGKSTLLSVLAGDVVPASGTVTQAPGVGVGLLEQDIYLQDDVRSPRELFTLLGASEALADFGLVGRHDLDRPLRELSTGQRRRVVLGMLVAQAPEVLLLDEPTNHISLGLAEELGEAVKTALGTIVVASHDRWFRRTWKGSTLSLG</sequence>
<dbReference type="RefSeq" id="WP_179912059.1">
    <property type="nucleotide sequence ID" value="NZ_JACBYE010000001.1"/>
</dbReference>
<dbReference type="InterPro" id="IPR017871">
    <property type="entry name" value="ABC_transporter-like_CS"/>
</dbReference>
<protein>
    <submittedName>
        <fullName evidence="7">ABC-F family ATP-binding cassette domain-containing protein</fullName>
    </submittedName>
</protein>
<keyword evidence="8" id="KW-1185">Reference proteome</keyword>
<evidence type="ECO:0000259" key="6">
    <source>
        <dbReference type="PROSITE" id="PS50893"/>
    </source>
</evidence>
<organism evidence="7 8">
    <name type="scientific">Sanguibacter inulinus</name>
    <dbReference type="NCBI Taxonomy" id="60922"/>
    <lineage>
        <taxon>Bacteria</taxon>
        <taxon>Bacillati</taxon>
        <taxon>Actinomycetota</taxon>
        <taxon>Actinomycetes</taxon>
        <taxon>Micrococcales</taxon>
        <taxon>Sanguibacteraceae</taxon>
        <taxon>Sanguibacter</taxon>
    </lineage>
</organism>
<accession>A0A853EP59</accession>
<dbReference type="GO" id="GO:0016887">
    <property type="term" value="F:ATP hydrolysis activity"/>
    <property type="evidence" value="ECO:0007669"/>
    <property type="project" value="InterPro"/>
</dbReference>
<feature type="domain" description="ABC transporter" evidence="6">
    <location>
        <begin position="33"/>
        <end position="332"/>
    </location>
</feature>
<dbReference type="GO" id="GO:0005524">
    <property type="term" value="F:ATP binding"/>
    <property type="evidence" value="ECO:0007669"/>
    <property type="project" value="UniProtKB-KW"/>
</dbReference>
<dbReference type="SMART" id="SM00382">
    <property type="entry name" value="AAA"/>
    <property type="match status" value="2"/>
</dbReference>
<evidence type="ECO:0000256" key="2">
    <source>
        <dbReference type="ARBA" id="ARBA00022741"/>
    </source>
</evidence>
<evidence type="ECO:0000256" key="5">
    <source>
        <dbReference type="SAM" id="MobiDB-lite"/>
    </source>
</evidence>
<evidence type="ECO:0000313" key="7">
    <source>
        <dbReference type="EMBL" id="NYS92077.1"/>
    </source>
</evidence>
<keyword evidence="2" id="KW-0547">Nucleotide-binding</keyword>
<dbReference type="CDD" id="cd03221">
    <property type="entry name" value="ABCF_EF-3"/>
    <property type="match status" value="1"/>
</dbReference>
<keyword evidence="1" id="KW-0677">Repeat</keyword>
<dbReference type="SUPFAM" id="SSF52540">
    <property type="entry name" value="P-loop containing nucleoside triphosphate hydrolases"/>
    <property type="match status" value="2"/>
</dbReference>
<evidence type="ECO:0000256" key="4">
    <source>
        <dbReference type="SAM" id="Coils"/>
    </source>
</evidence>
<gene>
    <name evidence="7" type="ORF">HZZ10_00790</name>
</gene>
<dbReference type="Proteomes" id="UP000561011">
    <property type="component" value="Unassembled WGS sequence"/>
</dbReference>